<dbReference type="InterPro" id="IPR013325">
    <property type="entry name" value="RNA_pol_sigma_r2"/>
</dbReference>
<dbReference type="InterPro" id="IPR013249">
    <property type="entry name" value="RNA_pol_sigma70_r4_t2"/>
</dbReference>
<protein>
    <submittedName>
        <fullName evidence="7">Sigma-70 family RNA polymerase sigma factor</fullName>
    </submittedName>
</protein>
<dbReference type="CDD" id="cd06171">
    <property type="entry name" value="Sigma70_r4"/>
    <property type="match status" value="1"/>
</dbReference>
<evidence type="ECO:0000259" key="6">
    <source>
        <dbReference type="Pfam" id="PF08281"/>
    </source>
</evidence>
<dbReference type="GO" id="GO:0006352">
    <property type="term" value="P:DNA-templated transcription initiation"/>
    <property type="evidence" value="ECO:0007669"/>
    <property type="project" value="InterPro"/>
</dbReference>
<feature type="domain" description="RNA polymerase sigma-70 region 2" evidence="5">
    <location>
        <begin position="32"/>
        <end position="98"/>
    </location>
</feature>
<dbReference type="GO" id="GO:0016987">
    <property type="term" value="F:sigma factor activity"/>
    <property type="evidence" value="ECO:0007669"/>
    <property type="project" value="UniProtKB-KW"/>
</dbReference>
<proteinExistence type="inferred from homology"/>
<evidence type="ECO:0000256" key="1">
    <source>
        <dbReference type="ARBA" id="ARBA00010641"/>
    </source>
</evidence>
<keyword evidence="2" id="KW-0805">Transcription regulation</keyword>
<dbReference type="RefSeq" id="WP_369060749.1">
    <property type="nucleotide sequence ID" value="NZ_CP158375.1"/>
</dbReference>
<dbReference type="EMBL" id="CP158375">
    <property type="protein sequence ID" value="XDO97495.1"/>
    <property type="molecule type" value="Genomic_DNA"/>
</dbReference>
<dbReference type="InterPro" id="IPR007627">
    <property type="entry name" value="RNA_pol_sigma70_r2"/>
</dbReference>
<accession>A0AB39KU77</accession>
<dbReference type="GO" id="GO:0003677">
    <property type="term" value="F:DNA binding"/>
    <property type="evidence" value="ECO:0007669"/>
    <property type="project" value="InterPro"/>
</dbReference>
<evidence type="ECO:0000313" key="7">
    <source>
        <dbReference type="EMBL" id="XDO97495.1"/>
    </source>
</evidence>
<gene>
    <name evidence="7" type="ORF">ABOZ73_03485</name>
</gene>
<dbReference type="PANTHER" id="PTHR43133:SF62">
    <property type="entry name" value="RNA POLYMERASE SIGMA FACTOR SIGZ"/>
    <property type="match status" value="1"/>
</dbReference>
<dbReference type="Gene3D" id="1.10.1740.10">
    <property type="match status" value="1"/>
</dbReference>
<dbReference type="InterPro" id="IPR013324">
    <property type="entry name" value="RNA_pol_sigma_r3/r4-like"/>
</dbReference>
<keyword evidence="3" id="KW-0731">Sigma factor</keyword>
<dbReference type="PANTHER" id="PTHR43133">
    <property type="entry name" value="RNA POLYMERASE ECF-TYPE SIGMA FACTO"/>
    <property type="match status" value="1"/>
</dbReference>
<keyword evidence="4" id="KW-0804">Transcription</keyword>
<dbReference type="SUPFAM" id="SSF88659">
    <property type="entry name" value="Sigma3 and sigma4 domains of RNA polymerase sigma factors"/>
    <property type="match status" value="1"/>
</dbReference>
<reference evidence="7" key="1">
    <citation type="submission" date="2024-06" db="EMBL/GenBank/DDBJ databases">
        <title>Caulobacter inopinatus, sp. nov.</title>
        <authorList>
            <person name="Donachie S.P."/>
        </authorList>
    </citation>
    <scope>NUCLEOTIDE SEQUENCE</scope>
    <source>
        <strain evidence="7">73W</strain>
    </source>
</reference>
<dbReference type="Pfam" id="PF08281">
    <property type="entry name" value="Sigma70_r4_2"/>
    <property type="match status" value="1"/>
</dbReference>
<evidence type="ECO:0000259" key="5">
    <source>
        <dbReference type="Pfam" id="PF04542"/>
    </source>
</evidence>
<dbReference type="InterPro" id="IPR036388">
    <property type="entry name" value="WH-like_DNA-bd_sf"/>
</dbReference>
<dbReference type="NCBIfam" id="TIGR02937">
    <property type="entry name" value="sigma70-ECF"/>
    <property type="match status" value="1"/>
</dbReference>
<organism evidence="7">
    <name type="scientific">Caulobacter sp. 73W</name>
    <dbReference type="NCBI Taxonomy" id="3161137"/>
    <lineage>
        <taxon>Bacteria</taxon>
        <taxon>Pseudomonadati</taxon>
        <taxon>Pseudomonadota</taxon>
        <taxon>Alphaproteobacteria</taxon>
        <taxon>Caulobacterales</taxon>
        <taxon>Caulobacteraceae</taxon>
        <taxon>Caulobacter</taxon>
    </lineage>
</organism>
<name>A0AB39KU77_9CAUL</name>
<dbReference type="Gene3D" id="1.10.10.10">
    <property type="entry name" value="Winged helix-like DNA-binding domain superfamily/Winged helix DNA-binding domain"/>
    <property type="match status" value="1"/>
</dbReference>
<comment type="similarity">
    <text evidence="1">Belongs to the sigma-70 factor family. ECF subfamily.</text>
</comment>
<dbReference type="SUPFAM" id="SSF88946">
    <property type="entry name" value="Sigma2 domain of RNA polymerase sigma factors"/>
    <property type="match status" value="1"/>
</dbReference>
<evidence type="ECO:0000256" key="3">
    <source>
        <dbReference type="ARBA" id="ARBA00023082"/>
    </source>
</evidence>
<evidence type="ECO:0000256" key="4">
    <source>
        <dbReference type="ARBA" id="ARBA00023163"/>
    </source>
</evidence>
<dbReference type="Pfam" id="PF04542">
    <property type="entry name" value="Sigma70_r2"/>
    <property type="match status" value="1"/>
</dbReference>
<dbReference type="AlphaFoldDB" id="A0AB39KU77"/>
<feature type="domain" description="RNA polymerase sigma factor 70 region 4 type 2" evidence="6">
    <location>
        <begin position="129"/>
        <end position="181"/>
    </location>
</feature>
<dbReference type="InterPro" id="IPR039425">
    <property type="entry name" value="RNA_pol_sigma-70-like"/>
</dbReference>
<dbReference type="InterPro" id="IPR014284">
    <property type="entry name" value="RNA_pol_sigma-70_dom"/>
</dbReference>
<evidence type="ECO:0000256" key="2">
    <source>
        <dbReference type="ARBA" id="ARBA00023015"/>
    </source>
</evidence>
<sequence length="187" mass="21375">MSVITADEQRAQLSRALLRTAAGDRRALEDVYNRTSAKLFGVCLRILNDRSEAEDVLQEVYLNVWRKADQFDPDRASPITWLSTLARNRAIDRLRVVSRRDARPIDEAAEVSDDRPSAFDELSTTQDAQQLSRCLDELEEKHRAAIRTAFFEGSTYEELARIASVPLGTMKGWIRRSLMKLRMCLES</sequence>